<dbReference type="PANTHER" id="PTHR32196">
    <property type="entry name" value="ABC TRANSPORTER PERMEASE PROTEIN YPHD-RELATED-RELATED"/>
    <property type="match status" value="1"/>
</dbReference>
<protein>
    <submittedName>
        <fullName evidence="8">ABC transporter permease</fullName>
    </submittedName>
</protein>
<evidence type="ECO:0000256" key="1">
    <source>
        <dbReference type="ARBA" id="ARBA00004651"/>
    </source>
</evidence>
<dbReference type="RefSeq" id="WP_051431901.1">
    <property type="nucleotide sequence ID" value="NZ_NRRE01000011.1"/>
</dbReference>
<feature type="transmembrane region" description="Helical" evidence="7">
    <location>
        <begin position="232"/>
        <end position="254"/>
    </location>
</feature>
<organism evidence="8 9">
    <name type="scientific">Rhodovibrio salinarum</name>
    <dbReference type="NCBI Taxonomy" id="1087"/>
    <lineage>
        <taxon>Bacteria</taxon>
        <taxon>Pseudomonadati</taxon>
        <taxon>Pseudomonadota</taxon>
        <taxon>Alphaproteobacteria</taxon>
        <taxon>Rhodospirillales</taxon>
        <taxon>Rhodovibrionaceae</taxon>
        <taxon>Rhodovibrio</taxon>
    </lineage>
</organism>
<dbReference type="InterPro" id="IPR001851">
    <property type="entry name" value="ABC_transp_permease"/>
</dbReference>
<reference evidence="8" key="2">
    <citation type="journal article" date="2020" name="Microorganisms">
        <title>Osmotic Adaptation and Compatible Solute Biosynthesis of Phototrophic Bacteria as Revealed from Genome Analyses.</title>
        <authorList>
            <person name="Imhoff J.F."/>
            <person name="Rahn T."/>
            <person name="Kunzel S."/>
            <person name="Keller A."/>
            <person name="Neulinger S.C."/>
        </authorList>
    </citation>
    <scope>NUCLEOTIDE SEQUENCE</scope>
    <source>
        <strain evidence="8">DSM 9154</strain>
    </source>
</reference>
<evidence type="ECO:0000256" key="2">
    <source>
        <dbReference type="ARBA" id="ARBA00022475"/>
    </source>
</evidence>
<proteinExistence type="predicted"/>
<evidence type="ECO:0000256" key="3">
    <source>
        <dbReference type="ARBA" id="ARBA00022692"/>
    </source>
</evidence>
<evidence type="ECO:0000313" key="9">
    <source>
        <dbReference type="Proteomes" id="UP000778970"/>
    </source>
</evidence>
<evidence type="ECO:0000313" key="8">
    <source>
        <dbReference type="EMBL" id="MBK1696147.1"/>
    </source>
</evidence>
<comment type="caution">
    <text evidence="8">The sequence shown here is derived from an EMBL/GenBank/DDBJ whole genome shotgun (WGS) entry which is preliminary data.</text>
</comment>
<feature type="transmembrane region" description="Helical" evidence="7">
    <location>
        <begin position="65"/>
        <end position="86"/>
    </location>
</feature>
<accession>A0A934UYI4</accession>
<keyword evidence="3 7" id="KW-0812">Transmembrane</keyword>
<dbReference type="Proteomes" id="UP000778970">
    <property type="component" value="Unassembled WGS sequence"/>
</dbReference>
<name>A0A934UYI4_9PROT</name>
<feature type="transmembrane region" description="Helical" evidence="7">
    <location>
        <begin position="288"/>
        <end position="308"/>
    </location>
</feature>
<feature type="transmembrane region" description="Helical" evidence="7">
    <location>
        <begin position="116"/>
        <end position="139"/>
    </location>
</feature>
<dbReference type="EMBL" id="NRRE01000011">
    <property type="protein sequence ID" value="MBK1696147.1"/>
    <property type="molecule type" value="Genomic_DNA"/>
</dbReference>
<gene>
    <name evidence="8" type="ORF">CKO21_02680</name>
</gene>
<dbReference type="GO" id="GO:0005886">
    <property type="term" value="C:plasma membrane"/>
    <property type="evidence" value="ECO:0007669"/>
    <property type="project" value="UniProtKB-SubCell"/>
</dbReference>
<dbReference type="AlphaFoldDB" id="A0A934UYI4"/>
<feature type="transmembrane region" description="Helical" evidence="7">
    <location>
        <begin position="182"/>
        <end position="202"/>
    </location>
</feature>
<keyword evidence="2" id="KW-1003">Cell membrane</keyword>
<comment type="subcellular location">
    <subcellularLocation>
        <location evidence="1">Cell membrane</location>
        <topology evidence="1">Multi-pass membrane protein</topology>
    </subcellularLocation>
</comment>
<evidence type="ECO:0000256" key="7">
    <source>
        <dbReference type="SAM" id="Phobius"/>
    </source>
</evidence>
<evidence type="ECO:0000256" key="6">
    <source>
        <dbReference type="SAM" id="MobiDB-lite"/>
    </source>
</evidence>
<keyword evidence="4 7" id="KW-1133">Transmembrane helix</keyword>
<dbReference type="Pfam" id="PF02653">
    <property type="entry name" value="BPD_transp_2"/>
    <property type="match status" value="1"/>
</dbReference>
<feature type="region of interest" description="Disordered" evidence="6">
    <location>
        <begin position="1"/>
        <end position="23"/>
    </location>
</feature>
<reference evidence="8" key="1">
    <citation type="submission" date="2017-08" db="EMBL/GenBank/DDBJ databases">
        <authorList>
            <person name="Imhoff J.F."/>
            <person name="Rahn T."/>
            <person name="Kuenzel S."/>
            <person name="Neulinger S.C."/>
        </authorList>
    </citation>
    <scope>NUCLEOTIDE SEQUENCE</scope>
    <source>
        <strain evidence="8">DSM 9154</strain>
    </source>
</reference>
<feature type="transmembrane region" description="Helical" evidence="7">
    <location>
        <begin position="144"/>
        <end position="162"/>
    </location>
</feature>
<feature type="transmembrane region" description="Helical" evidence="7">
    <location>
        <begin position="266"/>
        <end position="283"/>
    </location>
</feature>
<sequence>MTSQEDRHSEPAASQGFEAGGDTRGRNRIEAETVTVGVIYLIAFLLILGSRVISPAFGSLNQAMTILELASFLVVVAFGQGLVILVRGLDLSVASMITLGGVLTTMWIGADGNALLLIPLVLAVCFAAGLVSGMGVTFLGVPPFIMTLSSGIIIYSLCLGYTKGSPKGASPELLTDFMSGELLGIPTVVVFLVLFAVGATLFQGWTVYGRQLHAVGNNPVAARFAGLRVRTLTASAYGVSALCAGFVGMMLVGYAQGATLRMGDDYLLPSIAAVVIGGSSILGGKGNFAGTVGGAILLTTLTTIISAIGLAQGWKTIIEGVIILLALLLLREELFTAVQRLVGRQNT</sequence>
<evidence type="ECO:0000256" key="5">
    <source>
        <dbReference type="ARBA" id="ARBA00023136"/>
    </source>
</evidence>
<evidence type="ECO:0000256" key="4">
    <source>
        <dbReference type="ARBA" id="ARBA00022989"/>
    </source>
</evidence>
<dbReference type="GO" id="GO:0022857">
    <property type="term" value="F:transmembrane transporter activity"/>
    <property type="evidence" value="ECO:0007669"/>
    <property type="project" value="InterPro"/>
</dbReference>
<keyword evidence="5 7" id="KW-0472">Membrane</keyword>
<feature type="transmembrane region" description="Helical" evidence="7">
    <location>
        <begin position="93"/>
        <end position="110"/>
    </location>
</feature>
<dbReference type="CDD" id="cd06579">
    <property type="entry name" value="TM_PBP1_transp_AraH_like"/>
    <property type="match status" value="1"/>
</dbReference>
<feature type="compositionally biased region" description="Basic and acidic residues" evidence="6">
    <location>
        <begin position="1"/>
        <end position="10"/>
    </location>
</feature>
<keyword evidence="9" id="KW-1185">Reference proteome</keyword>
<feature type="transmembrane region" description="Helical" evidence="7">
    <location>
        <begin position="314"/>
        <end position="330"/>
    </location>
</feature>
<feature type="transmembrane region" description="Helical" evidence="7">
    <location>
        <begin position="34"/>
        <end position="53"/>
    </location>
</feature>